<organism evidence="1 2">
    <name type="scientific">Somion occarium</name>
    <dbReference type="NCBI Taxonomy" id="3059160"/>
    <lineage>
        <taxon>Eukaryota</taxon>
        <taxon>Fungi</taxon>
        <taxon>Dikarya</taxon>
        <taxon>Basidiomycota</taxon>
        <taxon>Agaricomycotina</taxon>
        <taxon>Agaricomycetes</taxon>
        <taxon>Polyporales</taxon>
        <taxon>Cerrenaceae</taxon>
        <taxon>Somion</taxon>
    </lineage>
</organism>
<name>A0ABP1CQS4_9APHY</name>
<dbReference type="EMBL" id="OZ037953">
    <property type="protein sequence ID" value="CAL1698043.1"/>
    <property type="molecule type" value="Genomic_DNA"/>
</dbReference>
<evidence type="ECO:0000313" key="2">
    <source>
        <dbReference type="Proteomes" id="UP001497453"/>
    </source>
</evidence>
<sequence>MHILQNFARTIQEYFLENPSRAAIFVPILLGEAEENYNLDNLQSISSPEYAHELGAIRGFIEQNFPSLTVSSPDKTCGHCKPCMEDKSHIELHGRLMDALAATRDTETLTNLSFVLVVIIIHSLAHAFTGGNPMPMSKDGFPFYKSHYLLLNKSIAEPGFFAEEGIFGGIIGIVFKDQENGMPPKFLEADFTRIAYLFILDRTGAAYRLDTGELAEQLRRNRFGRFKNSLRVEVPRKITERTCAAFNGDHLPVKRVGAGRNPDWLEAILQHGNLWYTDPGFHPE</sequence>
<protein>
    <submittedName>
        <fullName evidence="1">Uncharacterized protein</fullName>
    </submittedName>
</protein>
<keyword evidence="2" id="KW-1185">Reference proteome</keyword>
<evidence type="ECO:0000313" key="1">
    <source>
        <dbReference type="EMBL" id="CAL1698043.1"/>
    </source>
</evidence>
<proteinExistence type="predicted"/>
<reference evidence="2" key="1">
    <citation type="submission" date="2024-04" db="EMBL/GenBank/DDBJ databases">
        <authorList>
            <person name="Shaw F."/>
            <person name="Minotto A."/>
        </authorList>
    </citation>
    <scope>NUCLEOTIDE SEQUENCE [LARGE SCALE GENOMIC DNA]</scope>
</reference>
<gene>
    <name evidence="1" type="ORF">GFSPODELE1_LOCUS1968</name>
</gene>
<dbReference type="Proteomes" id="UP001497453">
    <property type="component" value="Chromosome 10"/>
</dbReference>
<accession>A0ABP1CQS4</accession>